<dbReference type="AlphaFoldDB" id="A0A1L8SW21"/>
<evidence type="ECO:0000313" key="1">
    <source>
        <dbReference type="EMBL" id="OJG36215.1"/>
    </source>
</evidence>
<evidence type="ECO:0000313" key="2">
    <source>
        <dbReference type="Proteomes" id="UP000183700"/>
    </source>
</evidence>
<dbReference type="Proteomes" id="UP000183700">
    <property type="component" value="Unassembled WGS sequence"/>
</dbReference>
<protein>
    <submittedName>
        <fullName evidence="1">Uncharacterized protein</fullName>
    </submittedName>
</protein>
<dbReference type="RefSeq" id="WP_071861463.1">
    <property type="nucleotide sequence ID" value="NZ_JBHLVS010000031.1"/>
</dbReference>
<dbReference type="EMBL" id="JXKM01000003">
    <property type="protein sequence ID" value="OJG36215.1"/>
    <property type="molecule type" value="Genomic_DNA"/>
</dbReference>
<reference evidence="1 2" key="1">
    <citation type="submission" date="2014-12" db="EMBL/GenBank/DDBJ databases">
        <title>Draft genome sequences of 29 type strains of Enterococci.</title>
        <authorList>
            <person name="Zhong Z."/>
            <person name="Sun Z."/>
            <person name="Liu W."/>
            <person name="Zhang W."/>
            <person name="Zhang H."/>
        </authorList>
    </citation>
    <scope>NUCLEOTIDE SEQUENCE [LARGE SCALE GENOMIC DNA]</scope>
    <source>
        <strain evidence="1 2">DSM 22802</strain>
    </source>
</reference>
<organism evidence="1 2">
    <name type="scientific">Enterococcus devriesei</name>
    <dbReference type="NCBI Taxonomy" id="319970"/>
    <lineage>
        <taxon>Bacteria</taxon>
        <taxon>Bacillati</taxon>
        <taxon>Bacillota</taxon>
        <taxon>Bacilli</taxon>
        <taxon>Lactobacillales</taxon>
        <taxon>Enterococcaceae</taxon>
        <taxon>Enterococcus</taxon>
    </lineage>
</organism>
<accession>A0A1L8SW21</accession>
<sequence>MNEIVLSDADIQSIINGRDVIKKVGDQKIKIRQSYLKDMAAPVINDRFQIKDTVIENQVKAFRSSMKNSYELGG</sequence>
<dbReference type="OrthoDB" id="2192499at2"/>
<proteinExistence type="predicted"/>
<gene>
    <name evidence="1" type="ORF">RV00_GL001574</name>
</gene>
<keyword evidence="2" id="KW-1185">Reference proteome</keyword>
<comment type="caution">
    <text evidence="1">The sequence shown here is derived from an EMBL/GenBank/DDBJ whole genome shotgun (WGS) entry which is preliminary data.</text>
</comment>
<name>A0A1L8SW21_9ENTE</name>
<dbReference type="STRING" id="319970.RV00_GL001574"/>